<evidence type="ECO:0000256" key="1">
    <source>
        <dbReference type="SAM" id="MobiDB-lite"/>
    </source>
</evidence>
<name>A0A811MUZ5_9POAL</name>
<comment type="caution">
    <text evidence="2">The sequence shown here is derived from an EMBL/GenBank/DDBJ whole genome shotgun (WGS) entry which is preliminary data.</text>
</comment>
<sequence>MQVTDDRPEPSLALSLRVGSEEEPQPQPQNRLRHAPTRQSPSLLSRPAGSSVPPQTYYAPASSPAGAGLAPQLQLGSNSLPLPLPLGATPPSARAALRRVQPPLRSFGGGLAEKGERGPRSHSQGGVAAPGAERRGEKRGPAAPCRRRGGSRAGVPLPAAAFSAAGLPQPQQPCGGAWRWCPACGARAGTVVLKPYEHICLCAQCSDASRLCLHCYCSFTWTGAVEAASRGRGRGCGRGGL</sequence>
<feature type="region of interest" description="Disordered" evidence="1">
    <location>
        <begin position="1"/>
        <end position="87"/>
    </location>
</feature>
<feature type="region of interest" description="Disordered" evidence="1">
    <location>
        <begin position="103"/>
        <end position="151"/>
    </location>
</feature>
<protein>
    <submittedName>
        <fullName evidence="2">Uncharacterized protein</fullName>
    </submittedName>
</protein>
<keyword evidence="3" id="KW-1185">Reference proteome</keyword>
<evidence type="ECO:0000313" key="3">
    <source>
        <dbReference type="Proteomes" id="UP000604825"/>
    </source>
</evidence>
<evidence type="ECO:0000313" key="2">
    <source>
        <dbReference type="EMBL" id="CAD6212995.1"/>
    </source>
</evidence>
<reference evidence="2" key="1">
    <citation type="submission" date="2020-10" db="EMBL/GenBank/DDBJ databases">
        <authorList>
            <person name="Han B."/>
            <person name="Lu T."/>
            <person name="Zhao Q."/>
            <person name="Huang X."/>
            <person name="Zhao Y."/>
        </authorList>
    </citation>
    <scope>NUCLEOTIDE SEQUENCE</scope>
</reference>
<gene>
    <name evidence="2" type="ORF">NCGR_LOCUS8710</name>
</gene>
<accession>A0A811MUZ5</accession>
<organism evidence="2 3">
    <name type="scientific">Miscanthus lutarioriparius</name>
    <dbReference type="NCBI Taxonomy" id="422564"/>
    <lineage>
        <taxon>Eukaryota</taxon>
        <taxon>Viridiplantae</taxon>
        <taxon>Streptophyta</taxon>
        <taxon>Embryophyta</taxon>
        <taxon>Tracheophyta</taxon>
        <taxon>Spermatophyta</taxon>
        <taxon>Magnoliopsida</taxon>
        <taxon>Liliopsida</taxon>
        <taxon>Poales</taxon>
        <taxon>Poaceae</taxon>
        <taxon>PACMAD clade</taxon>
        <taxon>Panicoideae</taxon>
        <taxon>Andropogonodae</taxon>
        <taxon>Andropogoneae</taxon>
        <taxon>Saccharinae</taxon>
        <taxon>Miscanthus</taxon>
    </lineage>
</organism>
<dbReference type="EMBL" id="CAJGYO010000002">
    <property type="protein sequence ID" value="CAD6212995.1"/>
    <property type="molecule type" value="Genomic_DNA"/>
</dbReference>
<proteinExistence type="predicted"/>
<feature type="compositionally biased region" description="Low complexity" evidence="1">
    <location>
        <begin position="57"/>
        <end position="81"/>
    </location>
</feature>
<dbReference type="Proteomes" id="UP000604825">
    <property type="component" value="Unassembled WGS sequence"/>
</dbReference>
<dbReference type="AlphaFoldDB" id="A0A811MUZ5"/>